<dbReference type="InterPro" id="IPR019734">
    <property type="entry name" value="TPR_rpt"/>
</dbReference>
<reference evidence="3" key="1">
    <citation type="journal article" date="2015" name="ISME J.">
        <title>Draft Genome Sequence of Streptomyces incarnatus NRRL8089, which Produces the Nucleoside Antibiotic Sinefungin.</title>
        <authorList>
            <person name="Oshima K."/>
            <person name="Hattori M."/>
            <person name="Shimizu H."/>
            <person name="Fukuda K."/>
            <person name="Nemoto M."/>
            <person name="Inagaki K."/>
            <person name="Tamura T."/>
        </authorList>
    </citation>
    <scope>NUCLEOTIDE SEQUENCE</scope>
    <source>
        <strain evidence="3">FACHB-1375</strain>
    </source>
</reference>
<gene>
    <name evidence="3" type="ORF">H6G03_15225</name>
</gene>
<evidence type="ECO:0000313" key="4">
    <source>
        <dbReference type="Proteomes" id="UP000641646"/>
    </source>
</evidence>
<reference evidence="3" key="2">
    <citation type="submission" date="2020-08" db="EMBL/GenBank/DDBJ databases">
        <authorList>
            <person name="Chen M."/>
            <person name="Teng W."/>
            <person name="Zhao L."/>
            <person name="Hu C."/>
            <person name="Zhou Y."/>
            <person name="Han B."/>
            <person name="Song L."/>
            <person name="Shu W."/>
        </authorList>
    </citation>
    <scope>NUCLEOTIDE SEQUENCE</scope>
    <source>
        <strain evidence="3">FACHB-1375</strain>
    </source>
</reference>
<dbReference type="Proteomes" id="UP000641646">
    <property type="component" value="Unassembled WGS sequence"/>
</dbReference>
<dbReference type="PROSITE" id="PS50005">
    <property type="entry name" value="TPR"/>
    <property type="match status" value="1"/>
</dbReference>
<proteinExistence type="predicted"/>
<dbReference type="Pfam" id="PF14559">
    <property type="entry name" value="TPR_19"/>
    <property type="match status" value="1"/>
</dbReference>
<dbReference type="InterPro" id="IPR011990">
    <property type="entry name" value="TPR-like_helical_dom_sf"/>
</dbReference>
<dbReference type="EMBL" id="JACJPW010000036">
    <property type="protein sequence ID" value="MBD2182431.1"/>
    <property type="molecule type" value="Genomic_DNA"/>
</dbReference>
<accession>A0A926VEH4</accession>
<evidence type="ECO:0000256" key="1">
    <source>
        <dbReference type="PROSITE-ProRule" id="PRU00339"/>
    </source>
</evidence>
<evidence type="ECO:0000256" key="2">
    <source>
        <dbReference type="SAM" id="MobiDB-lite"/>
    </source>
</evidence>
<name>A0A926VEH4_9CYAN</name>
<feature type="repeat" description="TPR" evidence="1">
    <location>
        <begin position="102"/>
        <end position="135"/>
    </location>
</feature>
<keyword evidence="1" id="KW-0802">TPR repeat</keyword>
<dbReference type="SUPFAM" id="SSF48452">
    <property type="entry name" value="TPR-like"/>
    <property type="match status" value="1"/>
</dbReference>
<sequence>MMVFGIIPFVGTSIVPLLQAFQGGQPTGVTATSAQVQATAIKEELQARAKGFELVLQREPDNQTALKELIATRQQMAGLGLGDIKDAIAPMEKLASLNPKDVGVQIDLASFYTQQKRYDEAIAVLDKAIDSNKEDFRPVFAKAIVLQQQGKTEQAQPLFASAADLAPPELKERVKAQIAQIKTQTPAPKADSTTSPSTPSTDRSVNPAATPSSESTPAKN</sequence>
<dbReference type="Gene3D" id="1.25.40.10">
    <property type="entry name" value="Tetratricopeptide repeat domain"/>
    <property type="match status" value="1"/>
</dbReference>
<feature type="compositionally biased region" description="Polar residues" evidence="2">
    <location>
        <begin position="203"/>
        <end position="220"/>
    </location>
</feature>
<dbReference type="AlphaFoldDB" id="A0A926VEH4"/>
<organism evidence="3 4">
    <name type="scientific">Aerosakkonema funiforme FACHB-1375</name>
    <dbReference type="NCBI Taxonomy" id="2949571"/>
    <lineage>
        <taxon>Bacteria</taxon>
        <taxon>Bacillati</taxon>
        <taxon>Cyanobacteriota</taxon>
        <taxon>Cyanophyceae</taxon>
        <taxon>Oscillatoriophycideae</taxon>
        <taxon>Aerosakkonematales</taxon>
        <taxon>Aerosakkonemataceae</taxon>
        <taxon>Aerosakkonema</taxon>
    </lineage>
</organism>
<feature type="region of interest" description="Disordered" evidence="2">
    <location>
        <begin position="174"/>
        <end position="220"/>
    </location>
</feature>
<feature type="compositionally biased region" description="Low complexity" evidence="2">
    <location>
        <begin position="185"/>
        <end position="202"/>
    </location>
</feature>
<keyword evidence="4" id="KW-1185">Reference proteome</keyword>
<evidence type="ECO:0000313" key="3">
    <source>
        <dbReference type="EMBL" id="MBD2182431.1"/>
    </source>
</evidence>
<protein>
    <submittedName>
        <fullName evidence="3">Tetratricopeptide repeat protein</fullName>
    </submittedName>
</protein>
<comment type="caution">
    <text evidence="3">The sequence shown here is derived from an EMBL/GenBank/DDBJ whole genome shotgun (WGS) entry which is preliminary data.</text>
</comment>